<keyword evidence="6" id="KW-0238">DNA-binding</keyword>
<dbReference type="Pfam" id="PF04060">
    <property type="entry name" value="FeS"/>
    <property type="match status" value="1"/>
</dbReference>
<keyword evidence="7" id="KW-0804">Transcription</keyword>
<dbReference type="PROSITE" id="PS50043">
    <property type="entry name" value="HTH_LUXR_2"/>
    <property type="match status" value="1"/>
</dbReference>
<keyword evidence="1" id="KW-0004">4Fe-4S</keyword>
<gene>
    <name evidence="10" type="ORF">SAMN02746065_101367</name>
</gene>
<organism evidence="10 11">
    <name type="scientific">Desulfocicer vacuolatum DSM 3385</name>
    <dbReference type="NCBI Taxonomy" id="1121400"/>
    <lineage>
        <taxon>Bacteria</taxon>
        <taxon>Pseudomonadati</taxon>
        <taxon>Thermodesulfobacteriota</taxon>
        <taxon>Desulfobacteria</taxon>
        <taxon>Desulfobacterales</taxon>
        <taxon>Desulfobacteraceae</taxon>
        <taxon>Desulfocicer</taxon>
    </lineage>
</organism>
<dbReference type="GO" id="GO:0046872">
    <property type="term" value="F:metal ion binding"/>
    <property type="evidence" value="ECO:0007669"/>
    <property type="project" value="UniProtKB-KW"/>
</dbReference>
<dbReference type="PROSITE" id="PS00622">
    <property type="entry name" value="HTH_LUXR_1"/>
    <property type="match status" value="1"/>
</dbReference>
<dbReference type="Proteomes" id="UP000192418">
    <property type="component" value="Unassembled WGS sequence"/>
</dbReference>
<dbReference type="EMBL" id="FWXY01000001">
    <property type="protein sequence ID" value="SMC39584.1"/>
    <property type="molecule type" value="Genomic_DNA"/>
</dbReference>
<dbReference type="GO" id="GO:0003677">
    <property type="term" value="F:DNA binding"/>
    <property type="evidence" value="ECO:0007669"/>
    <property type="project" value="UniProtKB-KW"/>
</dbReference>
<dbReference type="InterPro" id="IPR016032">
    <property type="entry name" value="Sig_transdc_resp-reg_C-effctor"/>
</dbReference>
<dbReference type="Gene3D" id="1.10.10.10">
    <property type="entry name" value="Winged helix-like DNA-binding domain superfamily/Winged helix DNA-binding domain"/>
    <property type="match status" value="1"/>
</dbReference>
<keyword evidence="5" id="KW-0805">Transcription regulation</keyword>
<evidence type="ECO:0000256" key="2">
    <source>
        <dbReference type="ARBA" id="ARBA00022723"/>
    </source>
</evidence>
<dbReference type="InterPro" id="IPR000792">
    <property type="entry name" value="Tscrpt_reg_LuxR_C"/>
</dbReference>
<dbReference type="InterPro" id="IPR007202">
    <property type="entry name" value="4Fe-4S_dom"/>
</dbReference>
<accession>A0A1W1YTV8</accession>
<evidence type="ECO:0000313" key="11">
    <source>
        <dbReference type="Proteomes" id="UP000192418"/>
    </source>
</evidence>
<evidence type="ECO:0000256" key="1">
    <source>
        <dbReference type="ARBA" id="ARBA00022485"/>
    </source>
</evidence>
<protein>
    <submittedName>
        <fullName evidence="10">Putative Fe-S cluster</fullName>
    </submittedName>
</protein>
<dbReference type="SMART" id="SM00421">
    <property type="entry name" value="HTH_LUXR"/>
    <property type="match status" value="1"/>
</dbReference>
<keyword evidence="4" id="KW-0411">Iron-sulfur</keyword>
<feature type="domain" description="4Fe-4S" evidence="9">
    <location>
        <begin position="117"/>
        <end position="175"/>
    </location>
</feature>
<dbReference type="Gene3D" id="1.10.15.40">
    <property type="entry name" value="Electron transport complex subunit B, putative Fe-S cluster"/>
    <property type="match status" value="1"/>
</dbReference>
<evidence type="ECO:0000256" key="3">
    <source>
        <dbReference type="ARBA" id="ARBA00023004"/>
    </source>
</evidence>
<feature type="domain" description="HTH luxR-type" evidence="8">
    <location>
        <begin position="216"/>
        <end position="281"/>
    </location>
</feature>
<proteinExistence type="predicted"/>
<keyword evidence="11" id="KW-1185">Reference proteome</keyword>
<dbReference type="STRING" id="1121400.SAMN02746065_101367"/>
<dbReference type="PANTHER" id="PTHR44688:SF16">
    <property type="entry name" value="DNA-BINDING TRANSCRIPTIONAL ACTIVATOR DEVR_DOSR"/>
    <property type="match status" value="1"/>
</dbReference>
<reference evidence="10 11" key="1">
    <citation type="submission" date="2017-04" db="EMBL/GenBank/DDBJ databases">
        <authorList>
            <person name="Afonso C.L."/>
            <person name="Miller P.J."/>
            <person name="Scott M.A."/>
            <person name="Spackman E."/>
            <person name="Goraichik I."/>
            <person name="Dimitrov K.M."/>
            <person name="Suarez D.L."/>
            <person name="Swayne D.E."/>
        </authorList>
    </citation>
    <scope>NUCLEOTIDE SEQUENCE [LARGE SCALE GENOMIC DNA]</scope>
    <source>
        <strain evidence="10 11">DSM 3385</strain>
    </source>
</reference>
<keyword evidence="2" id="KW-0479">Metal-binding</keyword>
<dbReference type="GO" id="GO:0006355">
    <property type="term" value="P:regulation of DNA-templated transcription"/>
    <property type="evidence" value="ECO:0007669"/>
    <property type="project" value="InterPro"/>
</dbReference>
<dbReference type="OrthoDB" id="9808843at2"/>
<dbReference type="PANTHER" id="PTHR44688">
    <property type="entry name" value="DNA-BINDING TRANSCRIPTIONAL ACTIVATOR DEVR_DOSR"/>
    <property type="match status" value="1"/>
</dbReference>
<dbReference type="PRINTS" id="PR00038">
    <property type="entry name" value="HTHLUXR"/>
</dbReference>
<sequence length="283" mass="31578">MNKIKINSSDIFIDGNMAKPGSGNKDSIMAVFYFENDLAFLFPYINAVATGAELYENPAFIRFILNKVHCVVYPGRCLVTPLKNREHVEKIKKDILFFLNDIFEKKNKITPKFKLFQPIPITTILKLLPKTNCGDCGFNTCVAFAAMVSRQRTAPSRCPHIGLPLKEQVTYPVYDDTGTRVSSITIDVDTSNAHDDSPLPYKKTTILQTKTLNAANSSLPSALTKRELQVLSMIGAGLTNKEISNRLHISAHTVKSHVVNIFNKLGVNHRTQAVVWAARNELI</sequence>
<dbReference type="SUPFAM" id="SSF46894">
    <property type="entry name" value="C-terminal effector domain of the bipartite response regulators"/>
    <property type="match status" value="1"/>
</dbReference>
<evidence type="ECO:0000256" key="5">
    <source>
        <dbReference type="ARBA" id="ARBA00023015"/>
    </source>
</evidence>
<dbReference type="CDD" id="cd06170">
    <property type="entry name" value="LuxR_C_like"/>
    <property type="match status" value="1"/>
</dbReference>
<name>A0A1W1YTV8_9BACT</name>
<dbReference type="RefSeq" id="WP_084066656.1">
    <property type="nucleotide sequence ID" value="NZ_FWXY01000001.1"/>
</dbReference>
<dbReference type="PROSITE" id="PS51656">
    <property type="entry name" value="4FE4S"/>
    <property type="match status" value="1"/>
</dbReference>
<evidence type="ECO:0000256" key="7">
    <source>
        <dbReference type="ARBA" id="ARBA00023163"/>
    </source>
</evidence>
<evidence type="ECO:0000259" key="9">
    <source>
        <dbReference type="PROSITE" id="PS51656"/>
    </source>
</evidence>
<dbReference type="Pfam" id="PF00196">
    <property type="entry name" value="GerE"/>
    <property type="match status" value="1"/>
</dbReference>
<keyword evidence="3" id="KW-0408">Iron</keyword>
<evidence type="ECO:0000256" key="4">
    <source>
        <dbReference type="ARBA" id="ARBA00023014"/>
    </source>
</evidence>
<dbReference type="AlphaFoldDB" id="A0A1W1YTV8"/>
<evidence type="ECO:0000256" key="6">
    <source>
        <dbReference type="ARBA" id="ARBA00023125"/>
    </source>
</evidence>
<dbReference type="GO" id="GO:0051539">
    <property type="term" value="F:4 iron, 4 sulfur cluster binding"/>
    <property type="evidence" value="ECO:0007669"/>
    <property type="project" value="UniProtKB-KW"/>
</dbReference>
<evidence type="ECO:0000313" key="10">
    <source>
        <dbReference type="EMBL" id="SMC39584.1"/>
    </source>
</evidence>
<evidence type="ECO:0000259" key="8">
    <source>
        <dbReference type="PROSITE" id="PS50043"/>
    </source>
</evidence>
<dbReference type="InterPro" id="IPR036388">
    <property type="entry name" value="WH-like_DNA-bd_sf"/>
</dbReference>